<protein>
    <submittedName>
        <fullName evidence="4">Serine/threonine protein kinase</fullName>
    </submittedName>
</protein>
<keyword evidence="4" id="KW-0418">Kinase</keyword>
<proteinExistence type="predicted"/>
<feature type="repeat" description="ANK" evidence="3">
    <location>
        <begin position="66"/>
        <end position="98"/>
    </location>
</feature>
<dbReference type="InterPro" id="IPR002110">
    <property type="entry name" value="Ankyrin_rpt"/>
</dbReference>
<dbReference type="AlphaFoldDB" id="A0A225X0A0"/>
<dbReference type="Proteomes" id="UP000198211">
    <property type="component" value="Unassembled WGS sequence"/>
</dbReference>
<comment type="caution">
    <text evidence="4">The sequence shown here is derived from an EMBL/GenBank/DDBJ whole genome shotgun (WGS) entry which is preliminary data.</text>
</comment>
<organism evidence="4 5">
    <name type="scientific">Phytophthora megakarya</name>
    <dbReference type="NCBI Taxonomy" id="4795"/>
    <lineage>
        <taxon>Eukaryota</taxon>
        <taxon>Sar</taxon>
        <taxon>Stramenopiles</taxon>
        <taxon>Oomycota</taxon>
        <taxon>Peronosporomycetes</taxon>
        <taxon>Peronosporales</taxon>
        <taxon>Peronosporaceae</taxon>
        <taxon>Phytophthora</taxon>
    </lineage>
</organism>
<sequence>MAELREASSSGDLTVVKRLVECDNVQVDAGDDYGRTPLIFASWNGQLHVVEYLLDHGAQVDVADHGGSTALRFAASEGHLAILKLLIDRGATVNTADLNGWTPLRLATERGHVDIVKCLLEHDVDVDTRDNWGSSALRFAASDGRVEIMKLLVEIGSARVNQAEGHLGWTPLMLATWNGHINVVRYLLDHGADVDAKDNGGSTALREFIQPLPVKFDCDMALRLKQALSHQEVDGDHKVQCFIYQLLINRMQGIDKSYDNGSVRGNLNSVLGSAKMWIDRFEHQPTAVDLVKTVFRGFSLHRKIDRIVAEYFIVDSSEFHEWAPLCLNALQAAKRDASP</sequence>
<dbReference type="SMART" id="SM00248">
    <property type="entry name" value="ANK"/>
    <property type="match status" value="5"/>
</dbReference>
<evidence type="ECO:0000256" key="3">
    <source>
        <dbReference type="PROSITE-ProRule" id="PRU00023"/>
    </source>
</evidence>
<dbReference type="PANTHER" id="PTHR24201">
    <property type="entry name" value="ANK_REP_REGION DOMAIN-CONTAINING PROTEIN"/>
    <property type="match status" value="1"/>
</dbReference>
<dbReference type="PROSITE" id="PS50297">
    <property type="entry name" value="ANK_REP_REGION"/>
    <property type="match status" value="5"/>
</dbReference>
<dbReference type="OrthoDB" id="167568at2759"/>
<keyword evidence="4" id="KW-0808">Transferase</keyword>
<gene>
    <name evidence="4" type="ORF">PHMEG_0001520</name>
</gene>
<keyword evidence="5" id="KW-1185">Reference proteome</keyword>
<dbReference type="InterPro" id="IPR036770">
    <property type="entry name" value="Ankyrin_rpt-contain_sf"/>
</dbReference>
<accession>A0A225X0A0</accession>
<keyword evidence="4" id="KW-0723">Serine/threonine-protein kinase</keyword>
<dbReference type="InterPro" id="IPR050776">
    <property type="entry name" value="Ank_Repeat/CDKN_Inhibitor"/>
</dbReference>
<dbReference type="EMBL" id="NBNE01000055">
    <property type="protein sequence ID" value="OWZ23575.1"/>
    <property type="molecule type" value="Genomic_DNA"/>
</dbReference>
<evidence type="ECO:0000313" key="4">
    <source>
        <dbReference type="EMBL" id="OWZ23575.1"/>
    </source>
</evidence>
<feature type="repeat" description="ANK" evidence="3">
    <location>
        <begin position="99"/>
        <end position="131"/>
    </location>
</feature>
<feature type="repeat" description="ANK" evidence="3">
    <location>
        <begin position="132"/>
        <end position="157"/>
    </location>
</feature>
<dbReference type="Pfam" id="PF12796">
    <property type="entry name" value="Ank_2"/>
    <property type="match status" value="2"/>
</dbReference>
<evidence type="ECO:0000313" key="5">
    <source>
        <dbReference type="Proteomes" id="UP000198211"/>
    </source>
</evidence>
<evidence type="ECO:0000256" key="1">
    <source>
        <dbReference type="ARBA" id="ARBA00022737"/>
    </source>
</evidence>
<reference evidence="5" key="1">
    <citation type="submission" date="2017-03" db="EMBL/GenBank/DDBJ databases">
        <title>Phytopthora megakarya and P. palmivora, two closely related causual agents of cacao black pod achieved similar genome size and gene model numbers by different mechanisms.</title>
        <authorList>
            <person name="Ali S."/>
            <person name="Shao J."/>
            <person name="Larry D.J."/>
            <person name="Kronmiller B."/>
            <person name="Shen D."/>
            <person name="Strem M.D."/>
            <person name="Melnick R.L."/>
            <person name="Guiltinan M.J."/>
            <person name="Tyler B.M."/>
            <person name="Meinhardt L.W."/>
            <person name="Bailey B.A."/>
        </authorList>
    </citation>
    <scope>NUCLEOTIDE SEQUENCE [LARGE SCALE GENOMIC DNA]</scope>
    <source>
        <strain evidence="5">zdho120</strain>
    </source>
</reference>
<feature type="repeat" description="ANK" evidence="3">
    <location>
        <begin position="33"/>
        <end position="65"/>
    </location>
</feature>
<dbReference type="STRING" id="4795.A0A225X0A0"/>
<dbReference type="PRINTS" id="PR01415">
    <property type="entry name" value="ANKYRIN"/>
</dbReference>
<keyword evidence="2 3" id="KW-0040">ANK repeat</keyword>
<feature type="repeat" description="ANK" evidence="3">
    <location>
        <begin position="167"/>
        <end position="199"/>
    </location>
</feature>
<name>A0A225X0A0_9STRA</name>
<dbReference type="PANTHER" id="PTHR24201:SF16">
    <property type="entry name" value="ANKYRIN-1-LIKE-RELATED"/>
    <property type="match status" value="1"/>
</dbReference>
<dbReference type="PROSITE" id="PS50088">
    <property type="entry name" value="ANK_REPEAT"/>
    <property type="match status" value="5"/>
</dbReference>
<dbReference type="SUPFAM" id="SSF48403">
    <property type="entry name" value="Ankyrin repeat"/>
    <property type="match status" value="1"/>
</dbReference>
<dbReference type="Gene3D" id="1.25.40.20">
    <property type="entry name" value="Ankyrin repeat-containing domain"/>
    <property type="match status" value="3"/>
</dbReference>
<evidence type="ECO:0000256" key="2">
    <source>
        <dbReference type="ARBA" id="ARBA00023043"/>
    </source>
</evidence>
<dbReference type="Pfam" id="PF13637">
    <property type="entry name" value="Ank_4"/>
    <property type="match status" value="1"/>
</dbReference>
<dbReference type="GO" id="GO:0004674">
    <property type="term" value="F:protein serine/threonine kinase activity"/>
    <property type="evidence" value="ECO:0007669"/>
    <property type="project" value="UniProtKB-KW"/>
</dbReference>
<keyword evidence="1" id="KW-0677">Repeat</keyword>